<dbReference type="SUPFAM" id="SSF56281">
    <property type="entry name" value="Metallo-hydrolase/oxidoreductase"/>
    <property type="match status" value="1"/>
</dbReference>
<dbReference type="Pfam" id="PF00753">
    <property type="entry name" value="Lactamase_B"/>
    <property type="match status" value="1"/>
</dbReference>
<feature type="domain" description="Metallo-beta-lactamase" evidence="1">
    <location>
        <begin position="44"/>
        <end position="236"/>
    </location>
</feature>
<dbReference type="InterPro" id="IPR050855">
    <property type="entry name" value="NDM-1-like"/>
</dbReference>
<proteinExistence type="predicted"/>
<dbReference type="PATRIC" id="fig|345309.4.peg.985"/>
<dbReference type="NCBIfam" id="NF033105">
    <property type="entry name" value="bla_subclass_B3"/>
    <property type="match status" value="1"/>
</dbReference>
<evidence type="ECO:0000259" key="1">
    <source>
        <dbReference type="SMART" id="SM00849"/>
    </source>
</evidence>
<accession>A0A0F3KVG7</accession>
<dbReference type="SMART" id="SM00849">
    <property type="entry name" value="Lactamase_B"/>
    <property type="match status" value="1"/>
</dbReference>
<dbReference type="PANTHER" id="PTHR42951">
    <property type="entry name" value="METALLO-BETA-LACTAMASE DOMAIN-CONTAINING"/>
    <property type="match status" value="1"/>
</dbReference>
<dbReference type="AlphaFoldDB" id="A0A0F3KVG7"/>
<evidence type="ECO:0000313" key="2">
    <source>
        <dbReference type="EMBL" id="KJV35208.1"/>
    </source>
</evidence>
<evidence type="ECO:0000313" key="3">
    <source>
        <dbReference type="Proteomes" id="UP000033651"/>
    </source>
</evidence>
<dbReference type="EMBL" id="JZRB01000017">
    <property type="protein sequence ID" value="KJV35208.1"/>
    <property type="molecule type" value="Genomic_DNA"/>
</dbReference>
<dbReference type="NCBIfam" id="NF012229">
    <property type="entry name" value="bla_class_B_core"/>
    <property type="match status" value="1"/>
</dbReference>
<dbReference type="PANTHER" id="PTHR42951:SF17">
    <property type="entry name" value="METALLO-BETA-LACTAMASE DOMAIN-CONTAINING PROTEIN"/>
    <property type="match status" value="1"/>
</dbReference>
<protein>
    <recommendedName>
        <fullName evidence="1">Metallo-beta-lactamase domain-containing protein</fullName>
    </recommendedName>
</protein>
<dbReference type="InterPro" id="IPR036866">
    <property type="entry name" value="RibonucZ/Hydroxyglut_hydro"/>
</dbReference>
<sequence>MPLLAGLAALPAFAAAPTAPVPAWSEPSPPHAIYGNAYQVGSKGLSSILITSPQGHILIDGTWTGNAPLIEANIRKLGFRVEDIKVILNSHAHFDHAGAIGALQKDSGALVRATAAGAKAMTLGGRDPDDPQFDSTTKDAFPTFPVTGDIVDGTVVTVGPLKLTAHITPGHTPGGTAWTWDSCEGSTCKHIAYVDSLYAFALGSYRYSDHPAYVAAYWKTFDRVASLPCDILVTPHPEQGAGKTCKAYAQDGRDHLKQQLEDEKNGT</sequence>
<reference evidence="2 3" key="1">
    <citation type="submission" date="2015-03" db="EMBL/GenBank/DDBJ databases">
        <title>Draft genome sequence of Luteibacter yeojuensis strain SU11.</title>
        <authorList>
            <person name="Sulaiman J."/>
            <person name="Priya K."/>
            <person name="Chan K.-G."/>
        </authorList>
    </citation>
    <scope>NUCLEOTIDE SEQUENCE [LARGE SCALE GENOMIC DNA]</scope>
    <source>
        <strain evidence="2 3">SU11</strain>
    </source>
</reference>
<organism evidence="2 3">
    <name type="scientific">Luteibacter yeojuensis</name>
    <dbReference type="NCBI Taxonomy" id="345309"/>
    <lineage>
        <taxon>Bacteria</taxon>
        <taxon>Pseudomonadati</taxon>
        <taxon>Pseudomonadota</taxon>
        <taxon>Gammaproteobacteria</taxon>
        <taxon>Lysobacterales</taxon>
        <taxon>Rhodanobacteraceae</taxon>
        <taxon>Luteibacter</taxon>
    </lineage>
</organism>
<comment type="caution">
    <text evidence="2">The sequence shown here is derived from an EMBL/GenBank/DDBJ whole genome shotgun (WGS) entry which is preliminary data.</text>
</comment>
<dbReference type="InterPro" id="IPR001279">
    <property type="entry name" value="Metallo-B-lactamas"/>
</dbReference>
<name>A0A0F3KVG7_9GAMM</name>
<keyword evidence="3" id="KW-1185">Reference proteome</keyword>
<dbReference type="Proteomes" id="UP000033651">
    <property type="component" value="Unassembled WGS sequence"/>
</dbReference>
<dbReference type="Gene3D" id="3.60.15.10">
    <property type="entry name" value="Ribonuclease Z/Hydroxyacylglutathione hydrolase-like"/>
    <property type="match status" value="1"/>
</dbReference>
<gene>
    <name evidence="2" type="ORF">VI08_08840</name>
</gene>